<comment type="caution">
    <text evidence="1">The sequence shown here is derived from an EMBL/GenBank/DDBJ whole genome shotgun (WGS) entry which is preliminary data.</text>
</comment>
<gene>
    <name evidence="1" type="ORF">CRP01_01925</name>
</gene>
<organism evidence="1 2">
    <name type="scientific">Flavilitoribacter nigricans (strain ATCC 23147 / DSM 23189 / NBRC 102662 / NCIMB 1420 / SS-2)</name>
    <name type="common">Lewinella nigricans</name>
    <dbReference type="NCBI Taxonomy" id="1122177"/>
    <lineage>
        <taxon>Bacteria</taxon>
        <taxon>Pseudomonadati</taxon>
        <taxon>Bacteroidota</taxon>
        <taxon>Saprospiria</taxon>
        <taxon>Saprospirales</taxon>
        <taxon>Lewinellaceae</taxon>
        <taxon>Flavilitoribacter</taxon>
    </lineage>
</organism>
<evidence type="ECO:0000313" key="2">
    <source>
        <dbReference type="Proteomes" id="UP000223913"/>
    </source>
</evidence>
<accession>A0A2D0NK33</accession>
<dbReference type="OrthoDB" id="9429584at2"/>
<dbReference type="EMBL" id="PDUD01000002">
    <property type="protein sequence ID" value="PHN08103.1"/>
    <property type="molecule type" value="Genomic_DNA"/>
</dbReference>
<dbReference type="AlphaFoldDB" id="A0A2D0NK33"/>
<proteinExistence type="predicted"/>
<sequence>MQLSLVAYYGNKPASLRRLVTDLQSQLQLRLGRFFRPYQMDQVHATVIGLECITDGLKCYSRWYRENREALRPVDFTGFLSHLMKRPPKLKIRMGGYRSGQDYGFLSRGDHPYSRSFSFQGTTAVVVGWPAGRMAGKLVYTDSFYQLRRSFEAYHLCHKWHKDGYRDNDCYLVLGKIKPDALPEEELQQISRDLQQMLAQREILFPLDGQMLTIVAYENAELPLETTRVLSLEEIGSCPAKLSTYLEHA</sequence>
<evidence type="ECO:0000313" key="1">
    <source>
        <dbReference type="EMBL" id="PHN08103.1"/>
    </source>
</evidence>
<protein>
    <submittedName>
        <fullName evidence="1">Uncharacterized protein</fullName>
    </submittedName>
</protein>
<reference evidence="1 2" key="1">
    <citation type="submission" date="2017-10" db="EMBL/GenBank/DDBJ databases">
        <title>The draft genome sequence of Lewinella nigricans NBRC 102662.</title>
        <authorList>
            <person name="Wang K."/>
        </authorList>
    </citation>
    <scope>NUCLEOTIDE SEQUENCE [LARGE SCALE GENOMIC DNA]</scope>
    <source>
        <strain evidence="1 2">NBRC 102662</strain>
    </source>
</reference>
<dbReference type="RefSeq" id="WP_143473231.1">
    <property type="nucleotide sequence ID" value="NZ_PDUD01000002.1"/>
</dbReference>
<name>A0A2D0NK33_FLAN2</name>
<keyword evidence="2" id="KW-1185">Reference proteome</keyword>
<dbReference type="Proteomes" id="UP000223913">
    <property type="component" value="Unassembled WGS sequence"/>
</dbReference>